<dbReference type="Pfam" id="PF02321">
    <property type="entry name" value="OEP"/>
    <property type="match status" value="2"/>
</dbReference>
<dbReference type="InterPro" id="IPR003423">
    <property type="entry name" value="OMP_efflux"/>
</dbReference>
<organism evidence="3 4">
    <name type="scientific">Wenyingzhuangia marina</name>
    <dbReference type="NCBI Taxonomy" id="1195760"/>
    <lineage>
        <taxon>Bacteria</taxon>
        <taxon>Pseudomonadati</taxon>
        <taxon>Bacteroidota</taxon>
        <taxon>Flavobacteriia</taxon>
        <taxon>Flavobacteriales</taxon>
        <taxon>Flavobacteriaceae</taxon>
        <taxon>Wenyingzhuangia</taxon>
    </lineage>
</organism>
<dbReference type="Gene3D" id="2.20.200.10">
    <property type="entry name" value="Outer membrane efflux proteins (OEP)"/>
    <property type="match status" value="1"/>
</dbReference>
<dbReference type="Proteomes" id="UP000184109">
    <property type="component" value="Unassembled WGS sequence"/>
</dbReference>
<dbReference type="AlphaFoldDB" id="A0A1M5TZF1"/>
<dbReference type="GO" id="GO:0005886">
    <property type="term" value="C:plasma membrane"/>
    <property type="evidence" value="ECO:0007669"/>
    <property type="project" value="UniProtKB-SubCell"/>
</dbReference>
<dbReference type="OrthoDB" id="9770517at2"/>
<dbReference type="InterPro" id="IPR010131">
    <property type="entry name" value="MdtP/NodT-like"/>
</dbReference>
<feature type="chain" id="PRO_5011828450" evidence="2">
    <location>
        <begin position="28"/>
        <end position="473"/>
    </location>
</feature>
<accession>A0A1M5TZF1</accession>
<keyword evidence="2" id="KW-0812">Transmembrane</keyword>
<proteinExistence type="inferred from homology"/>
<evidence type="ECO:0000256" key="2">
    <source>
        <dbReference type="RuleBase" id="RU362097"/>
    </source>
</evidence>
<dbReference type="PROSITE" id="PS51257">
    <property type="entry name" value="PROKAR_LIPOPROTEIN"/>
    <property type="match status" value="1"/>
</dbReference>
<dbReference type="PANTHER" id="PTHR30203">
    <property type="entry name" value="OUTER MEMBRANE CATION EFFLUX PROTEIN"/>
    <property type="match status" value="1"/>
</dbReference>
<name>A0A1M5TZF1_9FLAO</name>
<feature type="signal peptide" evidence="2">
    <location>
        <begin position="1"/>
        <end position="27"/>
    </location>
</feature>
<keyword evidence="2 3" id="KW-0449">Lipoprotein</keyword>
<keyword evidence="4" id="KW-1185">Reference proteome</keyword>
<dbReference type="SUPFAM" id="SSF56954">
    <property type="entry name" value="Outer membrane efflux proteins (OEP)"/>
    <property type="match status" value="1"/>
</dbReference>
<keyword evidence="2" id="KW-0732">Signal</keyword>
<comment type="subcellular location">
    <subcellularLocation>
        <location evidence="2">Cell membrane</location>
        <topology evidence="2">Lipid-anchor</topology>
    </subcellularLocation>
</comment>
<evidence type="ECO:0000313" key="4">
    <source>
        <dbReference type="Proteomes" id="UP000184109"/>
    </source>
</evidence>
<keyword evidence="2" id="KW-0472">Membrane</keyword>
<dbReference type="EMBL" id="FQXQ01000002">
    <property type="protein sequence ID" value="SHH55996.1"/>
    <property type="molecule type" value="Genomic_DNA"/>
</dbReference>
<keyword evidence="2" id="KW-1134">Transmembrane beta strand</keyword>
<evidence type="ECO:0000313" key="3">
    <source>
        <dbReference type="EMBL" id="SHH55996.1"/>
    </source>
</evidence>
<gene>
    <name evidence="3" type="ORF">SAMN05444281_0935</name>
</gene>
<dbReference type="PANTHER" id="PTHR30203:SF33">
    <property type="entry name" value="BLR4455 PROTEIN"/>
    <property type="match status" value="1"/>
</dbReference>
<dbReference type="GO" id="GO:0015562">
    <property type="term" value="F:efflux transmembrane transporter activity"/>
    <property type="evidence" value="ECO:0007669"/>
    <property type="project" value="InterPro"/>
</dbReference>
<comment type="similarity">
    <text evidence="1 2">Belongs to the outer membrane factor (OMF) (TC 1.B.17) family.</text>
</comment>
<sequence>MMKKYNKYNVAMMLGVSVLLTSCLAVKDYKQPTVKETSKEVYRVEGEQIKQTDTVSMASVSWKTMFTDAYLQAYVEEALENNFDLQIAIKQMESAESYLKQGKAAFLPTFSIGASLNDQEVSKNSRFGSLSANRSIQTYELSGNLSWEADIWGKIRSGKRASLASYLQSEAAQQAVRTELVARIVRAYYQLLALDAQLEITNQTIAVRKKGVETIKALKESGQVNQVAVDQNIAQYNNAEALKIDLEASIFQLENSLSILLGTTPRKFERSELSKQAIDTDMQIGIPALLLSNRPDVKSAQYALMQNFEMKNVAKTNLYPSLTLTASGGFQALEVDKWLTGNSIFASIIGGITQPIFNQRKLKTQLEVAKNNEEQALLNYRKALLVAGSEVSNALYAYQAETSKFVFRAKEAEALSNAEINSEELLNNGYVTYLDLLTARQSALSAKLNLVDSKLQQLLTVVDLYKALGGGVK</sequence>
<reference evidence="4" key="1">
    <citation type="submission" date="2016-11" db="EMBL/GenBank/DDBJ databases">
        <authorList>
            <person name="Varghese N."/>
            <person name="Submissions S."/>
        </authorList>
    </citation>
    <scope>NUCLEOTIDE SEQUENCE [LARGE SCALE GENOMIC DNA]</scope>
    <source>
        <strain evidence="4">DSM 100572</strain>
    </source>
</reference>
<dbReference type="NCBIfam" id="TIGR01845">
    <property type="entry name" value="outer_NodT"/>
    <property type="match status" value="1"/>
</dbReference>
<keyword evidence="2" id="KW-0564">Palmitate</keyword>
<evidence type="ECO:0000256" key="1">
    <source>
        <dbReference type="ARBA" id="ARBA00007613"/>
    </source>
</evidence>
<dbReference type="Gene3D" id="1.20.1600.10">
    <property type="entry name" value="Outer membrane efflux proteins (OEP)"/>
    <property type="match status" value="1"/>
</dbReference>
<protein>
    <submittedName>
        <fullName evidence="3">Efflux transporter, outer membrane factor (OMF) lipoprotein, NodT family</fullName>
    </submittedName>
</protein>
<dbReference type="STRING" id="1195760.SAMN05444281_0935"/>